<sequence length="657" mass="74496">MTSTSGKPKGNPNIKPVALWTEERPPATTTLRTQTTTSRRRSFVEEEKKKSSEEGETIKILKEEELEEDERKRKSLKNYFDEAKNMVRSDSGPPRWFSPLECESHTSDSPVLFYLPGIDGVGLGLIRQHELLGKIFDVWCLHIPAKDRTSFTGLVKMIEKSVRSENCRSPNKPIYIVGDSLGACLALAVAARNPDLDLVLILANPGTSFSKSVLQSTEPLLILTDILPKETLLWKLELLKSASAYANARLQAVKAQTLILCSGRDQLLPSQEEGQRLRRALPKCQTHSFDDNGHFLFLVGRSPSHLPSFPIVFVSETYLKDREEENRVDLVTIIKSASYYRRGRNVDYVSDYMPPTITEFNKIYEQSRWFTCVTSPVMLSTLEDGKIVMGLSGIPAEGPVLFVGYHNLIGIELAPMIPQFMIERNILVRGVAHPMIFFKLREGKLPDLGTFDIFRAMGAVPVSGKNLYKLMASKSHALLYPGGMREALHRKGEEYKLFWPETSEFVRMAARFGAKIIPFGAVGEDDFAQVVFDYDDQKKIPFFGSGIEEKTNETVKLRSDTIGEVANQPVHMPYCIPKVPGRFYYYFGKPIQTQGRESELRDRKKAQELYLEVKSEVENCLAYLREKREKDPYRNILARFIHKATHGFTSEVPTFEL</sequence>
<evidence type="ECO:0000313" key="2">
    <source>
        <dbReference type="Proteomes" id="UP001163603"/>
    </source>
</evidence>
<dbReference type="EMBL" id="CM047736">
    <property type="protein sequence ID" value="KAJ0053590.1"/>
    <property type="molecule type" value="Genomic_DNA"/>
</dbReference>
<protein>
    <submittedName>
        <fullName evidence="1">Uncharacterized protein</fullName>
    </submittedName>
</protein>
<gene>
    <name evidence="1" type="ORF">Pint_03058</name>
</gene>
<proteinExistence type="predicted"/>
<evidence type="ECO:0000313" key="1">
    <source>
        <dbReference type="EMBL" id="KAJ0053590.1"/>
    </source>
</evidence>
<reference evidence="2" key="1">
    <citation type="journal article" date="2023" name="G3 (Bethesda)">
        <title>Genome assembly and association tests identify interacting loci associated with vigor, precocity, and sex in interspecific pistachio rootstocks.</title>
        <authorList>
            <person name="Palmer W."/>
            <person name="Jacygrad E."/>
            <person name="Sagayaradj S."/>
            <person name="Cavanaugh K."/>
            <person name="Han R."/>
            <person name="Bertier L."/>
            <person name="Beede B."/>
            <person name="Kafkas S."/>
            <person name="Golino D."/>
            <person name="Preece J."/>
            <person name="Michelmore R."/>
        </authorList>
    </citation>
    <scope>NUCLEOTIDE SEQUENCE [LARGE SCALE GENOMIC DNA]</scope>
</reference>
<name>A0ACC0ZK05_9ROSI</name>
<accession>A0ACC0ZK05</accession>
<dbReference type="Proteomes" id="UP001163603">
    <property type="component" value="Chromosome 1"/>
</dbReference>
<keyword evidence="2" id="KW-1185">Reference proteome</keyword>
<comment type="caution">
    <text evidence="1">The sequence shown here is derived from an EMBL/GenBank/DDBJ whole genome shotgun (WGS) entry which is preliminary data.</text>
</comment>
<organism evidence="1 2">
    <name type="scientific">Pistacia integerrima</name>
    <dbReference type="NCBI Taxonomy" id="434235"/>
    <lineage>
        <taxon>Eukaryota</taxon>
        <taxon>Viridiplantae</taxon>
        <taxon>Streptophyta</taxon>
        <taxon>Embryophyta</taxon>
        <taxon>Tracheophyta</taxon>
        <taxon>Spermatophyta</taxon>
        <taxon>Magnoliopsida</taxon>
        <taxon>eudicotyledons</taxon>
        <taxon>Gunneridae</taxon>
        <taxon>Pentapetalae</taxon>
        <taxon>rosids</taxon>
        <taxon>malvids</taxon>
        <taxon>Sapindales</taxon>
        <taxon>Anacardiaceae</taxon>
        <taxon>Pistacia</taxon>
    </lineage>
</organism>